<proteinExistence type="predicted"/>
<protein>
    <submittedName>
        <fullName evidence="1">Uncharacterized protein</fullName>
    </submittedName>
</protein>
<dbReference type="AlphaFoldDB" id="A0A1X7U940"/>
<name>A0A1X7U940_AMPQE</name>
<accession>A0A1X7U940</accession>
<dbReference type="EnsemblMetazoa" id="Aqu2.1.24009_001">
    <property type="protein sequence ID" value="Aqu2.1.24009_001"/>
    <property type="gene ID" value="Aqu2.1.24009"/>
</dbReference>
<organism evidence="1">
    <name type="scientific">Amphimedon queenslandica</name>
    <name type="common">Sponge</name>
    <dbReference type="NCBI Taxonomy" id="400682"/>
    <lineage>
        <taxon>Eukaryota</taxon>
        <taxon>Metazoa</taxon>
        <taxon>Porifera</taxon>
        <taxon>Demospongiae</taxon>
        <taxon>Heteroscleromorpha</taxon>
        <taxon>Haplosclerida</taxon>
        <taxon>Niphatidae</taxon>
        <taxon>Amphimedon</taxon>
    </lineage>
</organism>
<evidence type="ECO:0000313" key="1">
    <source>
        <dbReference type="EnsemblMetazoa" id="Aqu2.1.24009_001"/>
    </source>
</evidence>
<sequence length="35" mass="4085">MDGITVNTSNWIRPFIKAKNLTLGLMQHYRTCTFL</sequence>
<reference evidence="1" key="1">
    <citation type="submission" date="2017-05" db="UniProtKB">
        <authorList>
            <consortium name="EnsemblMetazoa"/>
        </authorList>
    </citation>
    <scope>IDENTIFICATION</scope>
</reference>
<dbReference type="InParanoid" id="A0A1X7U940"/>